<evidence type="ECO:0000313" key="5">
    <source>
        <dbReference type="EMBL" id="MFC4855066.1"/>
    </source>
</evidence>
<protein>
    <submittedName>
        <fullName evidence="5">GPP34 family phosphoprotein</fullName>
    </submittedName>
</protein>
<dbReference type="InterPro" id="IPR008628">
    <property type="entry name" value="GPP34-like"/>
</dbReference>
<evidence type="ECO:0000256" key="1">
    <source>
        <dbReference type="ARBA" id="ARBA00004255"/>
    </source>
</evidence>
<dbReference type="InterPro" id="IPR038261">
    <property type="entry name" value="GPP34-like_sf"/>
</dbReference>
<keyword evidence="3" id="KW-0446">Lipid-binding</keyword>
<evidence type="ECO:0000313" key="6">
    <source>
        <dbReference type="Proteomes" id="UP001595859"/>
    </source>
</evidence>
<gene>
    <name evidence="5" type="ORF">ACFPCV_16290</name>
</gene>
<comment type="subcellular location">
    <subcellularLocation>
        <location evidence="1">Golgi apparatus membrane</location>
        <topology evidence="1">Peripheral membrane protein</topology>
        <orientation evidence="1">Cytoplasmic side</orientation>
    </subcellularLocation>
</comment>
<evidence type="ECO:0000256" key="4">
    <source>
        <dbReference type="ARBA" id="ARBA00023136"/>
    </source>
</evidence>
<dbReference type="Pfam" id="PF05719">
    <property type="entry name" value="GPP34"/>
    <property type="match status" value="1"/>
</dbReference>
<dbReference type="Gene3D" id="1.10.3630.10">
    <property type="entry name" value="yeast vps74-n-term truncation variant domain like"/>
    <property type="match status" value="1"/>
</dbReference>
<sequence length="231" mass="24420">MTSGRLPTLRLADELFLAAHDHDATRMRPRLLPVVLDIGLAGALLAELMLENRVGQTESHVLVANPRAVRGLHQAAGVAGSVTDEFLEQVARSPGQPVSAWLSQLRHGATEGVVGRLTSAGVLREARTRRWWGGSALEYQAVAPNQAVGPEARIFGVVGSRAADVTLPTALLAGLSDATGLRDKLPVWDLPAAEVKARMARLRNRLPAPLSGLLADVETAVGAAMLSTGHH</sequence>
<keyword evidence="6" id="KW-1185">Reference proteome</keyword>
<organism evidence="5 6">
    <name type="scientific">Actinophytocola glycyrrhizae</name>
    <dbReference type="NCBI Taxonomy" id="2044873"/>
    <lineage>
        <taxon>Bacteria</taxon>
        <taxon>Bacillati</taxon>
        <taxon>Actinomycetota</taxon>
        <taxon>Actinomycetes</taxon>
        <taxon>Pseudonocardiales</taxon>
        <taxon>Pseudonocardiaceae</taxon>
    </lineage>
</organism>
<name>A0ABV9S3A6_9PSEU</name>
<comment type="caution">
    <text evidence="5">The sequence shown here is derived from an EMBL/GenBank/DDBJ whole genome shotgun (WGS) entry which is preliminary data.</text>
</comment>
<proteinExistence type="predicted"/>
<keyword evidence="2" id="KW-0333">Golgi apparatus</keyword>
<reference evidence="6" key="1">
    <citation type="journal article" date="2019" name="Int. J. Syst. Evol. Microbiol.">
        <title>The Global Catalogue of Microorganisms (GCM) 10K type strain sequencing project: providing services to taxonomists for standard genome sequencing and annotation.</title>
        <authorList>
            <consortium name="The Broad Institute Genomics Platform"/>
            <consortium name="The Broad Institute Genome Sequencing Center for Infectious Disease"/>
            <person name="Wu L."/>
            <person name="Ma J."/>
        </authorList>
    </citation>
    <scope>NUCLEOTIDE SEQUENCE [LARGE SCALE GENOMIC DNA]</scope>
    <source>
        <strain evidence="6">ZS-22-S1</strain>
    </source>
</reference>
<evidence type="ECO:0000256" key="3">
    <source>
        <dbReference type="ARBA" id="ARBA00023121"/>
    </source>
</evidence>
<dbReference type="EMBL" id="JBHSIS010000007">
    <property type="protein sequence ID" value="MFC4855066.1"/>
    <property type="molecule type" value="Genomic_DNA"/>
</dbReference>
<dbReference type="Proteomes" id="UP001595859">
    <property type="component" value="Unassembled WGS sequence"/>
</dbReference>
<keyword evidence="4" id="KW-0472">Membrane</keyword>
<evidence type="ECO:0000256" key="2">
    <source>
        <dbReference type="ARBA" id="ARBA00023034"/>
    </source>
</evidence>
<dbReference type="RefSeq" id="WP_378057016.1">
    <property type="nucleotide sequence ID" value="NZ_JBHSIS010000007.1"/>
</dbReference>
<accession>A0ABV9S3A6</accession>